<keyword evidence="2" id="KW-1185">Reference proteome</keyword>
<accession>A0A399JDY9</accession>
<gene>
    <name evidence="1" type="ORF">DWB68_02620</name>
</gene>
<reference evidence="1 2" key="1">
    <citation type="submission" date="2018-07" db="EMBL/GenBank/DDBJ databases">
        <title>Arthrobacter sp. nov., isolated from raw cow's milk with high bacterial count.</title>
        <authorList>
            <person name="Hahne J."/>
            <person name="Isele D."/>
            <person name="Lipski A."/>
        </authorList>
    </citation>
    <scope>NUCLEOTIDE SEQUENCE [LARGE SCALE GENOMIC DNA]</scope>
    <source>
        <strain evidence="1 2">JZ R-35</strain>
    </source>
</reference>
<dbReference type="EMBL" id="QQXK01000004">
    <property type="protein sequence ID" value="RII43220.1"/>
    <property type="molecule type" value="Genomic_DNA"/>
</dbReference>
<proteinExistence type="predicted"/>
<dbReference type="AlphaFoldDB" id="A0A399JDY9"/>
<comment type="caution">
    <text evidence="1">The sequence shown here is derived from an EMBL/GenBank/DDBJ whole genome shotgun (WGS) entry which is preliminary data.</text>
</comment>
<organism evidence="1 2">
    <name type="scientific">Galactobacter valiniphilus</name>
    <dbReference type="NCBI Taxonomy" id="2676122"/>
    <lineage>
        <taxon>Bacteria</taxon>
        <taxon>Bacillati</taxon>
        <taxon>Actinomycetota</taxon>
        <taxon>Actinomycetes</taxon>
        <taxon>Micrococcales</taxon>
        <taxon>Micrococcaceae</taxon>
        <taxon>Galactobacter</taxon>
    </lineage>
</organism>
<sequence>MKSGAAKSLPATVMGFTADAGSGPAVLYKDANHKMIGVGAPLSSPLASLVEYIKKDKTRAGTGWCGGTGATDSIVCYVDTKDGVINLSSTSSEIPLETLVAFANELAAAVGVE</sequence>
<dbReference type="Proteomes" id="UP000265419">
    <property type="component" value="Unassembled WGS sequence"/>
</dbReference>
<evidence type="ECO:0000313" key="2">
    <source>
        <dbReference type="Proteomes" id="UP000265419"/>
    </source>
</evidence>
<name>A0A399JDY9_9MICC</name>
<protein>
    <submittedName>
        <fullName evidence="1">Uncharacterized protein</fullName>
    </submittedName>
</protein>
<evidence type="ECO:0000313" key="1">
    <source>
        <dbReference type="EMBL" id="RII43220.1"/>
    </source>
</evidence>